<evidence type="ECO:0000256" key="1">
    <source>
        <dbReference type="SAM" id="MobiDB-lite"/>
    </source>
</evidence>
<gene>
    <name evidence="2" type="ORF">FB473_003240</name>
</gene>
<organism evidence="2 3">
    <name type="scientific">Brooklawnia cerclae</name>
    <dbReference type="NCBI Taxonomy" id="349934"/>
    <lineage>
        <taxon>Bacteria</taxon>
        <taxon>Bacillati</taxon>
        <taxon>Actinomycetota</taxon>
        <taxon>Actinomycetes</taxon>
        <taxon>Propionibacteriales</taxon>
        <taxon>Propionibacteriaceae</taxon>
        <taxon>Brooklawnia</taxon>
    </lineage>
</organism>
<evidence type="ECO:0000313" key="2">
    <source>
        <dbReference type="EMBL" id="NIH58543.1"/>
    </source>
</evidence>
<sequence>MVRSGDDVPNEEPDGDVGPDEDGEPDDEVDQGL</sequence>
<comment type="caution">
    <text evidence="2">The sequence shown here is derived from an EMBL/GenBank/DDBJ whole genome shotgun (WGS) entry which is preliminary data.</text>
</comment>
<evidence type="ECO:0000313" key="3">
    <source>
        <dbReference type="Proteomes" id="UP000749311"/>
    </source>
</evidence>
<protein>
    <submittedName>
        <fullName evidence="2">Uncharacterized protein</fullName>
    </submittedName>
</protein>
<name>A0ABX0SJJ0_9ACTN</name>
<reference evidence="2 3" key="1">
    <citation type="submission" date="2020-02" db="EMBL/GenBank/DDBJ databases">
        <title>Sequencing the genomes of 1000 actinobacteria strains.</title>
        <authorList>
            <person name="Klenk H.-P."/>
        </authorList>
    </citation>
    <scope>NUCLEOTIDE SEQUENCE [LARGE SCALE GENOMIC DNA]</scope>
    <source>
        <strain evidence="2 3">DSM 19609</strain>
    </source>
</reference>
<keyword evidence="3" id="KW-1185">Reference proteome</keyword>
<feature type="compositionally biased region" description="Acidic residues" evidence="1">
    <location>
        <begin position="8"/>
        <end position="33"/>
    </location>
</feature>
<dbReference type="EMBL" id="JAAMOZ010000004">
    <property type="protein sequence ID" value="NIH58543.1"/>
    <property type="molecule type" value="Genomic_DNA"/>
</dbReference>
<accession>A0ABX0SJJ0</accession>
<proteinExistence type="predicted"/>
<feature type="region of interest" description="Disordered" evidence="1">
    <location>
        <begin position="1"/>
        <end position="33"/>
    </location>
</feature>
<dbReference type="Proteomes" id="UP000749311">
    <property type="component" value="Unassembled WGS sequence"/>
</dbReference>